<evidence type="ECO:0000313" key="2">
    <source>
        <dbReference type="EMBL" id="MBK5928953.1"/>
    </source>
</evidence>
<dbReference type="AlphaFoldDB" id="A0A934TPV0"/>
<sequence length="59" mass="6869">MNLFWLLRMARWVRQPPSEGAVRFVLAIMALCLVLFAVERIWGWPEMLTPNSPSGRAPW</sequence>
<name>A0A934TPV0_9RHOB</name>
<feature type="transmembrane region" description="Helical" evidence="1">
    <location>
        <begin position="20"/>
        <end position="38"/>
    </location>
</feature>
<organism evidence="2 3">
    <name type="scientific">Rhodobaculum claviforme</name>
    <dbReference type="NCBI Taxonomy" id="1549854"/>
    <lineage>
        <taxon>Bacteria</taxon>
        <taxon>Pseudomonadati</taxon>
        <taxon>Pseudomonadota</taxon>
        <taxon>Alphaproteobacteria</taxon>
        <taxon>Rhodobacterales</taxon>
        <taxon>Paracoccaceae</taxon>
        <taxon>Rhodobaculum</taxon>
    </lineage>
</organism>
<gene>
    <name evidence="2" type="ORF">CCR87_16705</name>
</gene>
<evidence type="ECO:0000256" key="1">
    <source>
        <dbReference type="SAM" id="Phobius"/>
    </source>
</evidence>
<keyword evidence="1" id="KW-1133">Transmembrane helix</keyword>
<proteinExistence type="predicted"/>
<reference evidence="2" key="1">
    <citation type="submission" date="2017-05" db="EMBL/GenBank/DDBJ databases">
        <authorList>
            <person name="Imhoff J.F."/>
            <person name="Rahn T."/>
            <person name="Kuenzel S."/>
            <person name="Neulinger S.C."/>
        </authorList>
    </citation>
    <scope>NUCLEOTIDE SEQUENCE</scope>
    <source>
        <strain evidence="2">LMG 28126</strain>
    </source>
</reference>
<protein>
    <submittedName>
        <fullName evidence="2">Uncharacterized protein</fullName>
    </submittedName>
</protein>
<dbReference type="EMBL" id="NHSD01000334">
    <property type="protein sequence ID" value="MBK5928953.1"/>
    <property type="molecule type" value="Genomic_DNA"/>
</dbReference>
<keyword evidence="3" id="KW-1185">Reference proteome</keyword>
<evidence type="ECO:0000313" key="3">
    <source>
        <dbReference type="Proteomes" id="UP000706333"/>
    </source>
</evidence>
<comment type="caution">
    <text evidence="2">The sequence shown here is derived from an EMBL/GenBank/DDBJ whole genome shotgun (WGS) entry which is preliminary data.</text>
</comment>
<dbReference type="Proteomes" id="UP000706333">
    <property type="component" value="Unassembled WGS sequence"/>
</dbReference>
<accession>A0A934TPV0</accession>
<reference evidence="2" key="2">
    <citation type="journal article" date="2020" name="Microorganisms">
        <title>Osmotic Adaptation and Compatible Solute Biosynthesis of Phototrophic Bacteria as Revealed from Genome Analyses.</title>
        <authorList>
            <person name="Imhoff J.F."/>
            <person name="Rahn T."/>
            <person name="Kunzel S."/>
            <person name="Keller A."/>
            <person name="Neulinger S.C."/>
        </authorList>
    </citation>
    <scope>NUCLEOTIDE SEQUENCE</scope>
    <source>
        <strain evidence="2">LMG 28126</strain>
    </source>
</reference>
<dbReference type="RefSeq" id="WP_201158717.1">
    <property type="nucleotide sequence ID" value="NZ_NHSD01000334.1"/>
</dbReference>
<keyword evidence="1" id="KW-0472">Membrane</keyword>
<keyword evidence="1" id="KW-0812">Transmembrane</keyword>